<accession>A0AAW0N517</accession>
<feature type="compositionally biased region" description="Basic and acidic residues" evidence="1">
    <location>
        <begin position="115"/>
        <end position="127"/>
    </location>
</feature>
<comment type="caution">
    <text evidence="2">The sequence shown here is derived from an EMBL/GenBank/DDBJ whole genome shotgun (WGS) entry which is preliminary data.</text>
</comment>
<protein>
    <submittedName>
        <fullName evidence="2">Uncharacterized protein</fullName>
    </submittedName>
</protein>
<sequence>MAVVLRVQRPGWCWISLRLEYCWCGLVLTYTVLLGHLHFDAQQSARDDFEIVTLTRDPALLFWIFVKELRLHRFPGLPPIKIGVVSSGSSDGDSMLFLDSSAEIDELFSDRSREELSRSPVGQEKRLSRSPVGQEKRLIRSPVGQEKRLSRSPVGQEKRLIRSPVGQEKRLSRSPVGQEK</sequence>
<keyword evidence="3" id="KW-1185">Reference proteome</keyword>
<proteinExistence type="predicted"/>
<evidence type="ECO:0000256" key="1">
    <source>
        <dbReference type="SAM" id="MobiDB-lite"/>
    </source>
</evidence>
<evidence type="ECO:0000313" key="3">
    <source>
        <dbReference type="Proteomes" id="UP001460270"/>
    </source>
</evidence>
<dbReference type="AlphaFoldDB" id="A0AAW0N517"/>
<reference evidence="3" key="1">
    <citation type="submission" date="2024-04" db="EMBL/GenBank/DDBJ databases">
        <title>Salinicola lusitanus LLJ914,a marine bacterium isolated from the Okinawa Trough.</title>
        <authorList>
            <person name="Li J."/>
        </authorList>
    </citation>
    <scope>NUCLEOTIDE SEQUENCE [LARGE SCALE GENOMIC DNA]</scope>
</reference>
<dbReference type="EMBL" id="JBBPFD010000020">
    <property type="protein sequence ID" value="KAK7884412.1"/>
    <property type="molecule type" value="Genomic_DNA"/>
</dbReference>
<feature type="region of interest" description="Disordered" evidence="1">
    <location>
        <begin position="115"/>
        <end position="180"/>
    </location>
</feature>
<evidence type="ECO:0000313" key="2">
    <source>
        <dbReference type="EMBL" id="KAK7884412.1"/>
    </source>
</evidence>
<dbReference type="Proteomes" id="UP001460270">
    <property type="component" value="Unassembled WGS sequence"/>
</dbReference>
<organism evidence="2 3">
    <name type="scientific">Mugilogobius chulae</name>
    <name type="common">yellowstripe goby</name>
    <dbReference type="NCBI Taxonomy" id="88201"/>
    <lineage>
        <taxon>Eukaryota</taxon>
        <taxon>Metazoa</taxon>
        <taxon>Chordata</taxon>
        <taxon>Craniata</taxon>
        <taxon>Vertebrata</taxon>
        <taxon>Euteleostomi</taxon>
        <taxon>Actinopterygii</taxon>
        <taxon>Neopterygii</taxon>
        <taxon>Teleostei</taxon>
        <taxon>Neoteleostei</taxon>
        <taxon>Acanthomorphata</taxon>
        <taxon>Gobiaria</taxon>
        <taxon>Gobiiformes</taxon>
        <taxon>Gobioidei</taxon>
        <taxon>Gobiidae</taxon>
        <taxon>Gobionellinae</taxon>
        <taxon>Mugilogobius</taxon>
    </lineage>
</organism>
<name>A0AAW0N517_9GOBI</name>
<gene>
    <name evidence="2" type="ORF">WMY93_027535</name>
</gene>